<dbReference type="SMART" id="SM00312">
    <property type="entry name" value="PX"/>
    <property type="match status" value="1"/>
</dbReference>
<name>A0AAV8X0Z1_9CUCU</name>
<keyword evidence="5" id="KW-0968">Cytoplasmic vesicle</keyword>
<keyword evidence="4" id="KW-0472">Membrane</keyword>
<reference evidence="7" key="1">
    <citation type="journal article" date="2023" name="Insect Mol. Biol.">
        <title>Genome sequencing provides insights into the evolution of gene families encoding plant cell wall-degrading enzymes in longhorned beetles.</title>
        <authorList>
            <person name="Shin N.R."/>
            <person name="Okamura Y."/>
            <person name="Kirsch R."/>
            <person name="Pauchet Y."/>
        </authorList>
    </citation>
    <scope>NUCLEOTIDE SEQUENCE</scope>
    <source>
        <strain evidence="7">RBIC_L_NR</strain>
    </source>
</reference>
<dbReference type="Gene3D" id="3.30.1520.10">
    <property type="entry name" value="Phox-like domain"/>
    <property type="match status" value="1"/>
</dbReference>
<protein>
    <recommendedName>
        <fullName evidence="6">PX domain-containing protein</fullName>
    </recommendedName>
</protein>
<evidence type="ECO:0000256" key="4">
    <source>
        <dbReference type="ARBA" id="ARBA00023136"/>
    </source>
</evidence>
<dbReference type="InterPro" id="IPR019497">
    <property type="entry name" value="Sorting_nexin_WASP-bd-dom"/>
</dbReference>
<dbReference type="PANTHER" id="PTHR45827:SF1">
    <property type="entry name" value="SORTING NEXIN"/>
    <property type="match status" value="1"/>
</dbReference>
<comment type="caution">
    <text evidence="7">The sequence shown here is derived from an EMBL/GenBank/DDBJ whole genome shotgun (WGS) entry which is preliminary data.</text>
</comment>
<evidence type="ECO:0000256" key="5">
    <source>
        <dbReference type="ARBA" id="ARBA00023329"/>
    </source>
</evidence>
<sequence length="232" mass="27150">MGTGKEIPTANKKFSIFRDNDDIMGRWEVISNPYTVQITSPKKSSKMGGLKSFIAYQLTPSFSNVEVSRRYKHFDWLHDRLAAKFNIVAVPPLPDKQVSGRYEEHFIEHRRAQLQEFINYMCRHPVLSTCDVWIHFLTCTDEKQWKQGKRNAERDQLVGANFCMCIEAPEKEILSSLVDPKIDESIIYIAKMDQCIKNLMQTAQDQQKKSASMYKREFTRIGESFFCTWFRI</sequence>
<dbReference type="GO" id="GO:0005886">
    <property type="term" value="C:plasma membrane"/>
    <property type="evidence" value="ECO:0007669"/>
    <property type="project" value="TreeGrafter"/>
</dbReference>
<proteinExistence type="inferred from homology"/>
<keyword evidence="8" id="KW-1185">Reference proteome</keyword>
<keyword evidence="3" id="KW-0728">SH3 domain</keyword>
<dbReference type="Gene3D" id="1.20.1270.60">
    <property type="entry name" value="Arfaptin homology (AH) domain/BAR domain"/>
    <property type="match status" value="1"/>
</dbReference>
<dbReference type="InterPro" id="IPR027267">
    <property type="entry name" value="AH/BAR_dom_sf"/>
</dbReference>
<dbReference type="InterPro" id="IPR001683">
    <property type="entry name" value="PX_dom"/>
</dbReference>
<dbReference type="PANTHER" id="PTHR45827">
    <property type="entry name" value="SORTING NEXIN"/>
    <property type="match status" value="1"/>
</dbReference>
<dbReference type="GO" id="GO:0035091">
    <property type="term" value="F:phosphatidylinositol binding"/>
    <property type="evidence" value="ECO:0007669"/>
    <property type="project" value="InterPro"/>
</dbReference>
<dbReference type="PROSITE" id="PS50195">
    <property type="entry name" value="PX"/>
    <property type="match status" value="1"/>
</dbReference>
<evidence type="ECO:0000256" key="1">
    <source>
        <dbReference type="ARBA" id="ARBA00004156"/>
    </source>
</evidence>
<dbReference type="GO" id="GO:0006897">
    <property type="term" value="P:endocytosis"/>
    <property type="evidence" value="ECO:0007669"/>
    <property type="project" value="TreeGrafter"/>
</dbReference>
<dbReference type="Proteomes" id="UP001162156">
    <property type="component" value="Unassembled WGS sequence"/>
</dbReference>
<evidence type="ECO:0000313" key="7">
    <source>
        <dbReference type="EMBL" id="KAJ8932369.1"/>
    </source>
</evidence>
<dbReference type="SUPFAM" id="SSF64268">
    <property type="entry name" value="PX domain"/>
    <property type="match status" value="1"/>
</dbReference>
<accession>A0AAV8X0Z1</accession>
<gene>
    <name evidence="7" type="ORF">NQ314_014736</name>
</gene>
<organism evidence="7 8">
    <name type="scientific">Rhamnusium bicolor</name>
    <dbReference type="NCBI Taxonomy" id="1586634"/>
    <lineage>
        <taxon>Eukaryota</taxon>
        <taxon>Metazoa</taxon>
        <taxon>Ecdysozoa</taxon>
        <taxon>Arthropoda</taxon>
        <taxon>Hexapoda</taxon>
        <taxon>Insecta</taxon>
        <taxon>Pterygota</taxon>
        <taxon>Neoptera</taxon>
        <taxon>Endopterygota</taxon>
        <taxon>Coleoptera</taxon>
        <taxon>Polyphaga</taxon>
        <taxon>Cucujiformia</taxon>
        <taxon>Chrysomeloidea</taxon>
        <taxon>Cerambycidae</taxon>
        <taxon>Lepturinae</taxon>
        <taxon>Rhagiini</taxon>
        <taxon>Rhamnusium</taxon>
    </lineage>
</organism>
<dbReference type="FunFam" id="3.30.1520.10:FF:000004">
    <property type="entry name" value="Sorting nexin"/>
    <property type="match status" value="1"/>
</dbReference>
<feature type="domain" description="PX" evidence="6">
    <location>
        <begin position="34"/>
        <end position="144"/>
    </location>
</feature>
<comment type="subcellular location">
    <subcellularLocation>
        <location evidence="1">Cytoplasmic vesicle membrane</location>
    </subcellularLocation>
</comment>
<comment type="similarity">
    <text evidence="2">Belongs to the sorting nexin family.</text>
</comment>
<evidence type="ECO:0000259" key="6">
    <source>
        <dbReference type="PROSITE" id="PS50195"/>
    </source>
</evidence>
<dbReference type="InterPro" id="IPR036871">
    <property type="entry name" value="PX_dom_sf"/>
</dbReference>
<dbReference type="Pfam" id="PF00787">
    <property type="entry name" value="PX"/>
    <property type="match status" value="1"/>
</dbReference>
<evidence type="ECO:0000256" key="3">
    <source>
        <dbReference type="ARBA" id="ARBA00022443"/>
    </source>
</evidence>
<dbReference type="CDD" id="cd06862">
    <property type="entry name" value="PX_SNX9_18_like"/>
    <property type="match status" value="1"/>
</dbReference>
<dbReference type="GO" id="GO:0097320">
    <property type="term" value="P:plasma membrane tubulation"/>
    <property type="evidence" value="ECO:0007669"/>
    <property type="project" value="TreeGrafter"/>
</dbReference>
<evidence type="ECO:0000313" key="8">
    <source>
        <dbReference type="Proteomes" id="UP001162156"/>
    </source>
</evidence>
<evidence type="ECO:0000256" key="2">
    <source>
        <dbReference type="ARBA" id="ARBA00010883"/>
    </source>
</evidence>
<dbReference type="EMBL" id="JANEYF010004054">
    <property type="protein sequence ID" value="KAJ8932369.1"/>
    <property type="molecule type" value="Genomic_DNA"/>
</dbReference>
<dbReference type="Pfam" id="PF10456">
    <property type="entry name" value="BAR_3_WASP_bdg"/>
    <property type="match status" value="1"/>
</dbReference>
<dbReference type="GO" id="GO:0016197">
    <property type="term" value="P:endosomal transport"/>
    <property type="evidence" value="ECO:0007669"/>
    <property type="project" value="TreeGrafter"/>
</dbReference>
<dbReference type="AlphaFoldDB" id="A0AAV8X0Z1"/>
<dbReference type="GO" id="GO:0030659">
    <property type="term" value="C:cytoplasmic vesicle membrane"/>
    <property type="evidence" value="ECO:0007669"/>
    <property type="project" value="UniProtKB-SubCell"/>
</dbReference>